<reference evidence="3" key="1">
    <citation type="submission" date="2018-10" db="EMBL/GenBank/DDBJ databases">
        <title>Acidithiobacillus sulfuriphilus sp. nov.: an extremely acidophilic sulfur-oxidizing chemolithotroph isolated from a neutral pH environment.</title>
        <authorList>
            <person name="Falagan C."/>
            <person name="Moya-Beltran A."/>
            <person name="Quatrini R."/>
            <person name="Johnson D.B."/>
        </authorList>
    </citation>
    <scope>NUCLEOTIDE SEQUENCE [LARGE SCALE GENOMIC DNA]</scope>
    <source>
        <strain evidence="3">CJ-2</strain>
    </source>
</reference>
<dbReference type="InterPro" id="IPR027268">
    <property type="entry name" value="Peptidase_M4/M1_CTD_sf"/>
</dbReference>
<dbReference type="OrthoDB" id="9778516at2"/>
<dbReference type="InterPro" id="IPR040756">
    <property type="entry name" value="Peptidase_M61_N"/>
</dbReference>
<dbReference type="SUPFAM" id="SSF50156">
    <property type="entry name" value="PDZ domain-like"/>
    <property type="match status" value="1"/>
</dbReference>
<feature type="domain" description="Peptidase M61 catalytic" evidence="1">
    <location>
        <begin position="264"/>
        <end position="380"/>
    </location>
</feature>
<dbReference type="InterPro" id="IPR007963">
    <property type="entry name" value="Peptidase_M61_catalytic"/>
</dbReference>
<dbReference type="RefSeq" id="WP_123105338.1">
    <property type="nucleotide sequence ID" value="NZ_CP127527.1"/>
</dbReference>
<sequence>MLHYRVTLRPLAHCFDIALEIAEPDPDGQVLALPAWVPGSYMIRDLARHLVQISAESRGRPLPVTKFRKDHWRIEPSSGPLQIQYRIFALDASVRTAYLDESGGFFNGPALFLRVVGQEDLAHEMTLIGPESWQVATAMAAVAAEPWGFGRYGAADYAEFIDHPVILGQLACVRFPVLERPHSLVLQGRHHADLLRLGRDLETLCTWQNRFWEATPFNHYLFLCQATTDGYGGLEHRASSALICQRNDLPTALQGSPDEGYYRFLGLASHEYFHAWLVKAIRPAVLAASDLSAEALTRDLWVFEGITSYYDDLALLRCGLLPEEQHLRGLGREITRLLRSPGRHRQSLGASSQDAWIKLYHPGPNTPNAEISYYNKGMLVALCLDLHLRRASAGQCSLDMVLHALWQAHGVTQRPLPEGGFLAVAEKATEMALEETLRPWIEGTGELPLAELLSAFGIALRLRSAEGPEDPGGTPPAGLAAAARPWLGARWKAGTLGAELAHVWTDGPAERAGLSPGDQIIALDHLHCNDRNLQERLAAYPLNTTVALHFFRGDLLRQTELLLGSAPEDTAYLEKLDGLDAVVAERQKRWLYGATTGKS</sequence>
<comment type="caution">
    <text evidence="3">The sequence shown here is derived from an EMBL/GenBank/DDBJ whole genome shotgun (WGS) entry which is preliminary data.</text>
</comment>
<dbReference type="Gene3D" id="2.60.40.3650">
    <property type="match status" value="1"/>
</dbReference>
<evidence type="ECO:0000313" key="3">
    <source>
        <dbReference type="EMBL" id="RNF59214.1"/>
    </source>
</evidence>
<organism evidence="3">
    <name type="scientific">Acidithiobacillus sulfuriphilus</name>
    <dbReference type="NCBI Taxonomy" id="1867749"/>
    <lineage>
        <taxon>Bacteria</taxon>
        <taxon>Pseudomonadati</taxon>
        <taxon>Pseudomonadota</taxon>
        <taxon>Acidithiobacillia</taxon>
        <taxon>Acidithiobacillales</taxon>
        <taxon>Acidithiobacillaceae</taxon>
        <taxon>Acidithiobacillus</taxon>
    </lineage>
</organism>
<dbReference type="Pfam" id="PF17899">
    <property type="entry name" value="Peptidase_M61_N"/>
    <property type="match status" value="1"/>
</dbReference>
<dbReference type="InterPro" id="IPR036034">
    <property type="entry name" value="PDZ_sf"/>
</dbReference>
<name>A0A3M8QW24_9PROT</name>
<dbReference type="InterPro" id="IPR024191">
    <property type="entry name" value="Peptidase_M61"/>
</dbReference>
<dbReference type="SUPFAM" id="SSF55486">
    <property type="entry name" value="Metalloproteases ('zincins'), catalytic domain"/>
    <property type="match status" value="1"/>
</dbReference>
<dbReference type="EMBL" id="RIZI01000188">
    <property type="protein sequence ID" value="RNF59214.1"/>
    <property type="molecule type" value="Genomic_DNA"/>
</dbReference>
<dbReference type="PIRSF" id="PIRSF016493">
    <property type="entry name" value="Glycyl_aminpptds"/>
    <property type="match status" value="1"/>
</dbReference>
<dbReference type="AlphaFoldDB" id="A0A3M8QW24"/>
<feature type="domain" description="Peptidase M61 N-terminal" evidence="2">
    <location>
        <begin position="3"/>
        <end position="169"/>
    </location>
</feature>
<proteinExistence type="predicted"/>
<dbReference type="Pfam" id="PF05299">
    <property type="entry name" value="Peptidase_M61"/>
    <property type="match status" value="1"/>
</dbReference>
<evidence type="ECO:0000259" key="1">
    <source>
        <dbReference type="Pfam" id="PF05299"/>
    </source>
</evidence>
<protein>
    <submittedName>
        <fullName evidence="3">M61 family peptidase</fullName>
    </submittedName>
</protein>
<dbReference type="Gene3D" id="2.30.42.10">
    <property type="match status" value="1"/>
</dbReference>
<gene>
    <name evidence="3" type="ORF">EC580_11920</name>
</gene>
<accession>A0A3M8QW24</accession>
<evidence type="ECO:0000259" key="2">
    <source>
        <dbReference type="Pfam" id="PF17899"/>
    </source>
</evidence>
<dbReference type="Gene3D" id="1.10.390.10">
    <property type="entry name" value="Neutral Protease Domain 2"/>
    <property type="match status" value="1"/>
</dbReference>